<accession>A0A1M7IYX4</accession>
<reference evidence="3" key="1">
    <citation type="submission" date="2016-11" db="EMBL/GenBank/DDBJ databases">
        <authorList>
            <person name="Varghese N."/>
            <person name="Submissions S."/>
        </authorList>
    </citation>
    <scope>NUCLEOTIDE SEQUENCE [LARGE SCALE GENOMIC DNA]</scope>
    <source>
        <strain evidence="3">DSM 24724</strain>
    </source>
</reference>
<dbReference type="RefSeq" id="WP_068844271.1">
    <property type="nucleotide sequence ID" value="NZ_FRBT01000006.1"/>
</dbReference>
<keyword evidence="1" id="KW-1133">Transmembrane helix</keyword>
<evidence type="ECO:0000313" key="3">
    <source>
        <dbReference type="Proteomes" id="UP000184028"/>
    </source>
</evidence>
<keyword evidence="3" id="KW-1185">Reference proteome</keyword>
<keyword evidence="1" id="KW-0812">Transmembrane</keyword>
<name>A0A1M7IYX4_9FLAO</name>
<dbReference type="Proteomes" id="UP000184028">
    <property type="component" value="Unassembled WGS sequence"/>
</dbReference>
<protein>
    <submittedName>
        <fullName evidence="2">Uncharacterized protein</fullName>
    </submittedName>
</protein>
<gene>
    <name evidence="2" type="ORF">SAMN05444484_106104</name>
</gene>
<evidence type="ECO:0000313" key="2">
    <source>
        <dbReference type="EMBL" id="SHM45895.1"/>
    </source>
</evidence>
<sequence>MKPEEIEKALPMSVYIVLGNREYDTNAAIRKVEPYDYYKLNGYAQTKKEKIALIFGSLIILTVFTSFIALIVMTVLF</sequence>
<proteinExistence type="predicted"/>
<organism evidence="2 3">
    <name type="scientific">Flavobacterium chilense</name>
    <dbReference type="NCBI Taxonomy" id="946677"/>
    <lineage>
        <taxon>Bacteria</taxon>
        <taxon>Pseudomonadati</taxon>
        <taxon>Bacteroidota</taxon>
        <taxon>Flavobacteriia</taxon>
        <taxon>Flavobacteriales</taxon>
        <taxon>Flavobacteriaceae</taxon>
        <taxon>Flavobacterium</taxon>
    </lineage>
</organism>
<evidence type="ECO:0000256" key="1">
    <source>
        <dbReference type="SAM" id="Phobius"/>
    </source>
</evidence>
<dbReference type="AlphaFoldDB" id="A0A1M7IYX4"/>
<dbReference type="EMBL" id="FRBT01000006">
    <property type="protein sequence ID" value="SHM45895.1"/>
    <property type="molecule type" value="Genomic_DNA"/>
</dbReference>
<keyword evidence="1" id="KW-0472">Membrane</keyword>
<feature type="transmembrane region" description="Helical" evidence="1">
    <location>
        <begin position="51"/>
        <end position="76"/>
    </location>
</feature>